<dbReference type="GO" id="GO:0004252">
    <property type="term" value="F:serine-type endopeptidase activity"/>
    <property type="evidence" value="ECO:0007669"/>
    <property type="project" value="UniProtKB-UniRule"/>
</dbReference>
<dbReference type="PROSITE" id="PS51892">
    <property type="entry name" value="SUBTILASE"/>
    <property type="match status" value="1"/>
</dbReference>
<gene>
    <name evidence="12" type="ORF">HOLleu_11492</name>
</gene>
<evidence type="ECO:0000259" key="11">
    <source>
        <dbReference type="PROSITE" id="PS01180"/>
    </source>
</evidence>
<feature type="active site" description="Charge relay system" evidence="8">
    <location>
        <position position="137"/>
    </location>
</feature>
<evidence type="ECO:0000256" key="5">
    <source>
        <dbReference type="ARBA" id="ARBA00022825"/>
    </source>
</evidence>
<keyword evidence="5 8" id="KW-0720">Serine protease</keyword>
<proteinExistence type="inferred from homology"/>
<dbReference type="PROSITE" id="PS00138">
    <property type="entry name" value="SUBTILASE_SER"/>
    <property type="match status" value="1"/>
</dbReference>
<dbReference type="Gene3D" id="3.40.50.200">
    <property type="entry name" value="Peptidase S8/S53 domain"/>
    <property type="match status" value="1"/>
</dbReference>
<dbReference type="AlphaFoldDB" id="A0A9Q1HF68"/>
<comment type="similarity">
    <text evidence="1 8 9">Belongs to the peptidase S8 family.</text>
</comment>
<accession>A0A9Q1HF68</accession>
<dbReference type="GO" id="GO:0006508">
    <property type="term" value="P:proteolysis"/>
    <property type="evidence" value="ECO:0007669"/>
    <property type="project" value="UniProtKB-KW"/>
</dbReference>
<dbReference type="OrthoDB" id="6345439at2759"/>
<name>A0A9Q1HF68_HOLLE</name>
<keyword evidence="10" id="KW-0732">Signal</keyword>
<evidence type="ECO:0000256" key="4">
    <source>
        <dbReference type="ARBA" id="ARBA00022801"/>
    </source>
</evidence>
<keyword evidence="6 7" id="KW-1015">Disulfide bond</keyword>
<comment type="caution">
    <text evidence="7">Lacks conserved residue(s) required for the propagation of feature annotation.</text>
</comment>
<dbReference type="SUPFAM" id="SSF54897">
    <property type="entry name" value="Protease propeptides/inhibitors"/>
    <property type="match status" value="1"/>
</dbReference>
<dbReference type="InterPro" id="IPR034193">
    <property type="entry name" value="PCSK9_ProteinaseK-like"/>
</dbReference>
<dbReference type="PRINTS" id="PR00723">
    <property type="entry name" value="SUBTILISIN"/>
</dbReference>
<evidence type="ECO:0000256" key="10">
    <source>
        <dbReference type="SAM" id="SignalP"/>
    </source>
</evidence>
<keyword evidence="4 8" id="KW-0378">Hydrolase</keyword>
<dbReference type="InterPro" id="IPR023827">
    <property type="entry name" value="Peptidase_S8_Asp-AS"/>
</dbReference>
<keyword evidence="3" id="KW-0677">Repeat</keyword>
<dbReference type="PROSITE" id="PS01180">
    <property type="entry name" value="CUB"/>
    <property type="match status" value="3"/>
</dbReference>
<comment type="caution">
    <text evidence="12">The sequence shown here is derived from an EMBL/GenBank/DDBJ whole genome shotgun (WGS) entry which is preliminary data.</text>
</comment>
<dbReference type="InterPro" id="IPR010259">
    <property type="entry name" value="S8pro/Inhibitor_I9"/>
</dbReference>
<dbReference type="Pfam" id="PF00431">
    <property type="entry name" value="CUB"/>
    <property type="match status" value="3"/>
</dbReference>
<dbReference type="InterPro" id="IPR037045">
    <property type="entry name" value="S8pro/Inhibitor_I9_sf"/>
</dbReference>
<evidence type="ECO:0000256" key="6">
    <source>
        <dbReference type="ARBA" id="ARBA00023157"/>
    </source>
</evidence>
<evidence type="ECO:0000313" key="13">
    <source>
        <dbReference type="Proteomes" id="UP001152320"/>
    </source>
</evidence>
<dbReference type="CDD" id="cd04077">
    <property type="entry name" value="Peptidases_S8_PCSK9_ProteinaseK_like"/>
    <property type="match status" value="1"/>
</dbReference>
<feature type="domain" description="CUB" evidence="11">
    <location>
        <begin position="399"/>
        <end position="512"/>
    </location>
</feature>
<reference evidence="12" key="1">
    <citation type="submission" date="2021-10" db="EMBL/GenBank/DDBJ databases">
        <title>Tropical sea cucumber genome reveals ecological adaptation and Cuvierian tubules defense mechanism.</title>
        <authorList>
            <person name="Chen T."/>
        </authorList>
    </citation>
    <scope>NUCLEOTIDE SEQUENCE</scope>
    <source>
        <strain evidence="12">Nanhai2018</strain>
        <tissue evidence="12">Muscle</tissue>
    </source>
</reference>
<keyword evidence="13" id="KW-1185">Reference proteome</keyword>
<evidence type="ECO:0000256" key="8">
    <source>
        <dbReference type="PROSITE-ProRule" id="PRU01240"/>
    </source>
</evidence>
<feature type="disulfide bond" evidence="7">
    <location>
        <begin position="538"/>
        <end position="565"/>
    </location>
</feature>
<dbReference type="PANTHER" id="PTHR24251">
    <property type="entry name" value="OVOCHYMASE-RELATED"/>
    <property type="match status" value="1"/>
</dbReference>
<dbReference type="Pfam" id="PF00082">
    <property type="entry name" value="Peptidase_S8"/>
    <property type="match status" value="1"/>
</dbReference>
<dbReference type="InterPro" id="IPR000859">
    <property type="entry name" value="CUB_dom"/>
</dbReference>
<organism evidence="12 13">
    <name type="scientific">Holothuria leucospilota</name>
    <name type="common">Black long sea cucumber</name>
    <name type="synonym">Mertensiothuria leucospilota</name>
    <dbReference type="NCBI Taxonomy" id="206669"/>
    <lineage>
        <taxon>Eukaryota</taxon>
        <taxon>Metazoa</taxon>
        <taxon>Echinodermata</taxon>
        <taxon>Eleutherozoa</taxon>
        <taxon>Echinozoa</taxon>
        <taxon>Holothuroidea</taxon>
        <taxon>Aspidochirotacea</taxon>
        <taxon>Aspidochirotida</taxon>
        <taxon>Holothuriidae</taxon>
        <taxon>Holothuria</taxon>
    </lineage>
</organism>
<dbReference type="SUPFAM" id="SSF52743">
    <property type="entry name" value="Subtilisin-like"/>
    <property type="match status" value="1"/>
</dbReference>
<dbReference type="InterPro" id="IPR022398">
    <property type="entry name" value="Peptidase_S8_His-AS"/>
</dbReference>
<evidence type="ECO:0000256" key="3">
    <source>
        <dbReference type="ARBA" id="ARBA00022737"/>
    </source>
</evidence>
<dbReference type="InterPro" id="IPR015500">
    <property type="entry name" value="Peptidase_S8_subtilisin-rel"/>
</dbReference>
<dbReference type="SMART" id="SM00042">
    <property type="entry name" value="CUB"/>
    <property type="match status" value="3"/>
</dbReference>
<feature type="signal peptide" evidence="10">
    <location>
        <begin position="1"/>
        <end position="16"/>
    </location>
</feature>
<dbReference type="Gene3D" id="2.60.120.290">
    <property type="entry name" value="Spermadhesin, CUB domain"/>
    <property type="match status" value="3"/>
</dbReference>
<feature type="chain" id="PRO_5040160368" evidence="10">
    <location>
        <begin position="17"/>
        <end position="777"/>
    </location>
</feature>
<dbReference type="Pfam" id="PF05922">
    <property type="entry name" value="Inhibitor_I9"/>
    <property type="match status" value="1"/>
</dbReference>
<dbReference type="FunFam" id="2.60.120.290:FF:000013">
    <property type="entry name" value="Membrane frizzled-related protein"/>
    <property type="match status" value="3"/>
</dbReference>
<evidence type="ECO:0000256" key="7">
    <source>
        <dbReference type="PROSITE-ProRule" id="PRU00059"/>
    </source>
</evidence>
<dbReference type="Gene3D" id="3.30.70.80">
    <property type="entry name" value="Peptidase S8 propeptide/proteinase inhibitor I9"/>
    <property type="match status" value="1"/>
</dbReference>
<evidence type="ECO:0000313" key="12">
    <source>
        <dbReference type="EMBL" id="KAJ8044114.1"/>
    </source>
</evidence>
<feature type="domain" description="CUB" evidence="11">
    <location>
        <begin position="664"/>
        <end position="777"/>
    </location>
</feature>
<protein>
    <submittedName>
        <fullName evidence="12">Subtilisin-like protease 8</fullName>
    </submittedName>
</protein>
<dbReference type="InterPro" id="IPR035914">
    <property type="entry name" value="Sperma_CUB_dom_sf"/>
</dbReference>
<feature type="active site" description="Charge relay system" evidence="8">
    <location>
        <position position="328"/>
    </location>
</feature>
<dbReference type="InterPro" id="IPR000209">
    <property type="entry name" value="Peptidase_S8/S53_dom"/>
</dbReference>
<dbReference type="InterPro" id="IPR023828">
    <property type="entry name" value="Peptidase_S8_Ser-AS"/>
</dbReference>
<evidence type="ECO:0000256" key="1">
    <source>
        <dbReference type="ARBA" id="ARBA00011073"/>
    </source>
</evidence>
<dbReference type="PROSITE" id="PS00136">
    <property type="entry name" value="SUBTILASE_ASP"/>
    <property type="match status" value="1"/>
</dbReference>
<evidence type="ECO:0000256" key="9">
    <source>
        <dbReference type="RuleBase" id="RU003355"/>
    </source>
</evidence>
<dbReference type="PROSITE" id="PS00137">
    <property type="entry name" value="SUBTILASE_HIS"/>
    <property type="match status" value="1"/>
</dbReference>
<dbReference type="EMBL" id="JAIZAY010000004">
    <property type="protein sequence ID" value="KAJ8044114.1"/>
    <property type="molecule type" value="Genomic_DNA"/>
</dbReference>
<keyword evidence="2 8" id="KW-0645">Protease</keyword>
<feature type="domain" description="CUB" evidence="11">
    <location>
        <begin position="538"/>
        <end position="651"/>
    </location>
</feature>
<dbReference type="CDD" id="cd00041">
    <property type="entry name" value="CUB"/>
    <property type="match status" value="3"/>
</dbReference>
<feature type="active site" description="Charge relay system" evidence="8">
    <location>
        <position position="169"/>
    </location>
</feature>
<dbReference type="InterPro" id="IPR036852">
    <property type="entry name" value="Peptidase_S8/S53_dom_sf"/>
</dbReference>
<dbReference type="SUPFAM" id="SSF49854">
    <property type="entry name" value="Spermadhesin, CUB domain"/>
    <property type="match status" value="3"/>
</dbReference>
<sequence>MKFILLTLLMVASAAALAPLLRNNEAVPGRYIVKLKTDADVKGIVKEVEFYTSFDKNVRVTHTFESVFKGFSAILNDNLVARLRNLDAVEYIEEDGIVRIAQVASWGLDRIDQLALPLDDSYTPIGHGSGIHVYVLDTGINEGHEDFGGRAVNAHDAISGGDGVDCHGHGTHCAGTVAGTTYGVANQATVYGVRCLDCGGSGYTSDIVAGNFSYRKESYRLVAKGNRPAIGSMSLGGSASSTMDAGVQGMIDNGIQVAVAAGNEDTNACNRSPARTLDAITVGATDNADVRAYFSNYGTCVDIFAPGVDITSTWIGSTTATNTISGTSMATPHVAGAAAILLEADSTLTPQQLKENLQIKSIADVVTDEQPGSPNLLLYVGTGSGGGSIPPPPPTSTPCGAQLNVNGSKLTSPNYPNQYDNNQDCSYSVDANSADLAIGVVFTYFDVESSSTCSYDVLKVYDGTSASDPLIISLCGDTIPSPVYSTGQYMFLEFSSDNIIRKNGFEANVYFYDADSVPTMPPLPEGTTAAPTLAPVTCNPTYVNVSGTDIYSPGYPSDYGNSLNCPYTAVAAAGDIVELSFTHFDLESSTTCAFDKLSVYDGSDSTATLLGEYCGSDIPSAVYSTSNQMYLEFTTDSSVTYSGFHATFTFMDESEKPPPPTSGCGSVHTDPTGNLLTPNFPSPYPGSLDCATQVHSDDVTKTVTIRFNYFDVEDHATCAYDYVALYDGPNDQSTELAKLCGSTVPPAYSSTGPDMYVKFKSDSSIHSIGVNATYTIN</sequence>
<dbReference type="FunFam" id="3.40.50.200:FF:000014">
    <property type="entry name" value="Proteinase K"/>
    <property type="match status" value="1"/>
</dbReference>
<evidence type="ECO:0000256" key="2">
    <source>
        <dbReference type="ARBA" id="ARBA00022670"/>
    </source>
</evidence>
<dbReference type="Proteomes" id="UP001152320">
    <property type="component" value="Chromosome 4"/>
</dbReference>